<dbReference type="InterPro" id="IPR027417">
    <property type="entry name" value="P-loop_NTPase"/>
</dbReference>
<evidence type="ECO:0000259" key="15">
    <source>
        <dbReference type="Pfam" id="PF02706"/>
    </source>
</evidence>
<dbReference type="InterPro" id="IPR032807">
    <property type="entry name" value="GNVR"/>
</dbReference>
<evidence type="ECO:0000256" key="13">
    <source>
        <dbReference type="ARBA" id="ARBA00053015"/>
    </source>
</evidence>
<dbReference type="EMBL" id="JAGBKM010000013">
    <property type="protein sequence ID" value="MBO1531153.1"/>
    <property type="molecule type" value="Genomic_DNA"/>
</dbReference>
<dbReference type="EC" id="2.7.10.2" evidence="18"/>
<feature type="domain" description="AAA" evidence="16">
    <location>
        <begin position="541"/>
        <end position="701"/>
    </location>
</feature>
<evidence type="ECO:0000259" key="16">
    <source>
        <dbReference type="Pfam" id="PF13614"/>
    </source>
</evidence>
<evidence type="ECO:0000256" key="12">
    <source>
        <dbReference type="ARBA" id="ARBA00023137"/>
    </source>
</evidence>
<comment type="caution">
    <text evidence="18">The sequence shown here is derived from an EMBL/GenBank/DDBJ whole genome shotgun (WGS) entry which is preliminary data.</text>
</comment>
<dbReference type="PANTHER" id="PTHR32309">
    <property type="entry name" value="TYROSINE-PROTEIN KINASE"/>
    <property type="match status" value="1"/>
</dbReference>
<feature type="transmembrane region" description="Helical" evidence="14">
    <location>
        <begin position="444"/>
        <end position="462"/>
    </location>
</feature>
<evidence type="ECO:0000313" key="18">
    <source>
        <dbReference type="EMBL" id="MBO1531153.1"/>
    </source>
</evidence>
<dbReference type="RefSeq" id="WP_207991345.1">
    <property type="nucleotide sequence ID" value="NZ_JAGBKM010000013.1"/>
</dbReference>
<dbReference type="Pfam" id="PF13614">
    <property type="entry name" value="AAA_31"/>
    <property type="match status" value="1"/>
</dbReference>
<feature type="domain" description="Tyrosine-protein kinase G-rich" evidence="17">
    <location>
        <begin position="384"/>
        <end position="464"/>
    </location>
</feature>
<evidence type="ECO:0000256" key="14">
    <source>
        <dbReference type="SAM" id="Phobius"/>
    </source>
</evidence>
<keyword evidence="10 14" id="KW-1133">Transmembrane helix</keyword>
<evidence type="ECO:0000256" key="8">
    <source>
        <dbReference type="ARBA" id="ARBA00022777"/>
    </source>
</evidence>
<keyword evidence="19" id="KW-1185">Reference proteome</keyword>
<comment type="subcellular location">
    <subcellularLocation>
        <location evidence="1">Cell inner membrane</location>
        <topology evidence="1">Multi-pass membrane protein</topology>
    </subcellularLocation>
</comment>
<organism evidence="18 19">
    <name type="scientific">Psychrobacter coccoides</name>
    <dbReference type="NCBI Taxonomy" id="2818440"/>
    <lineage>
        <taxon>Bacteria</taxon>
        <taxon>Pseudomonadati</taxon>
        <taxon>Pseudomonadota</taxon>
        <taxon>Gammaproteobacteria</taxon>
        <taxon>Moraxellales</taxon>
        <taxon>Moraxellaceae</taxon>
        <taxon>Psychrobacter</taxon>
    </lineage>
</organism>
<evidence type="ECO:0000256" key="7">
    <source>
        <dbReference type="ARBA" id="ARBA00022741"/>
    </source>
</evidence>
<reference evidence="18 19" key="1">
    <citation type="submission" date="2021-03" db="EMBL/GenBank/DDBJ databases">
        <authorList>
            <person name="Shang D.-D."/>
            <person name="Du Z.-J."/>
            <person name="Chen G.-J."/>
        </authorList>
    </citation>
    <scope>NUCLEOTIDE SEQUENCE [LARGE SCALE GENOMIC DNA]</scope>
    <source>
        <strain evidence="18 19">F1192</strain>
    </source>
</reference>
<gene>
    <name evidence="18" type="ORF">J3492_07980</name>
</gene>
<dbReference type="InterPro" id="IPR050445">
    <property type="entry name" value="Bact_polysacc_biosynth/exp"/>
</dbReference>
<evidence type="ECO:0000256" key="3">
    <source>
        <dbReference type="ARBA" id="ARBA00022475"/>
    </source>
</evidence>
<dbReference type="Proteomes" id="UP000664554">
    <property type="component" value="Unassembled WGS sequence"/>
</dbReference>
<evidence type="ECO:0000256" key="5">
    <source>
        <dbReference type="ARBA" id="ARBA00022679"/>
    </source>
</evidence>
<dbReference type="CDD" id="cd05387">
    <property type="entry name" value="BY-kinase"/>
    <property type="match status" value="1"/>
</dbReference>
<feature type="transmembrane region" description="Helical" evidence="14">
    <location>
        <begin position="33"/>
        <end position="50"/>
    </location>
</feature>
<accession>A0ABS3NP89</accession>
<evidence type="ECO:0000256" key="4">
    <source>
        <dbReference type="ARBA" id="ARBA00022519"/>
    </source>
</evidence>
<dbReference type="InterPro" id="IPR003856">
    <property type="entry name" value="LPS_length_determ_N"/>
</dbReference>
<dbReference type="SUPFAM" id="SSF52540">
    <property type="entry name" value="P-loop containing nucleoside triphosphate hydrolases"/>
    <property type="match status" value="1"/>
</dbReference>
<dbReference type="PANTHER" id="PTHR32309:SF32">
    <property type="entry name" value="TYROSINE-PROTEIN KINASE ETK-RELATED"/>
    <property type="match status" value="1"/>
</dbReference>
<dbReference type="InterPro" id="IPR005702">
    <property type="entry name" value="Wzc-like_C"/>
</dbReference>
<keyword evidence="5 18" id="KW-0808">Transferase</keyword>
<evidence type="ECO:0000259" key="17">
    <source>
        <dbReference type="Pfam" id="PF13807"/>
    </source>
</evidence>
<evidence type="ECO:0000256" key="11">
    <source>
        <dbReference type="ARBA" id="ARBA00023136"/>
    </source>
</evidence>
<feature type="domain" description="Polysaccharide chain length determinant N-terminal" evidence="15">
    <location>
        <begin position="19"/>
        <end position="109"/>
    </location>
</feature>
<proteinExistence type="inferred from homology"/>
<dbReference type="Pfam" id="PF02706">
    <property type="entry name" value="Wzz"/>
    <property type="match status" value="1"/>
</dbReference>
<sequence>MNTQSKSLSQPTVDRDNNENDLFTAFLVLLRNWKIVIAFLLLGLILGFLYTRYVNPTFKSDALVQIDNETQGVSGLGANISELVGPEVSPAQTEAQLIKSRMVLEPVVNMLNLRIRLNDPTIGHLDRIKRDSVGTQVNTEDTVSLDTKNGQAQVSQFNVSPSYINNTFTLVRSGAGFVLSSGVDEFKGQMNQAHKFQGSGGEIEITVTDLPDNDHPINITKKSVEDITNALANTLVVEEQGGNTGIIQLSLTGSNQQQVSSILRQIVLSYIDQNQSRGSEETNKTIEFMETQIPILKQKLEDSETAFNEFRQKYGTIDVGQEAQLLLTESYQIDSQLNELNLRKAELTTYYTAEHPLVIQINDQLRVLNARKQEIKNTVTRLPDIQREFLKLSEDVDIDRDIYLTMLRNYEQLKIVRAGQIGYARIVDLPTSTFRPIAPKKLQVMILAGLLGLMLGIIAVMLKNLFRNDVVKDPNSIESKMGVPVIATIPRSKSLRKLSKNNQPNDRLLAYVDQDGLSYEGIKSLRTYLMFGMPKQNQGARVILVSSESPNVGKSFVVANLAEVFSQLDKRILVIDADLHLGSLHRTFNMSEESGLADYFLENEHTATSITHPTPVDNMDIIPRGQQAANPASLLASEKFASLIEQLSAHYDYIIIDSPPVLAATDAVLLSQYADKVLMVARHNNSLEGQLGYAIKQMNKANVKVDGIVLNDVQQGVLDKQSYHYAYTYGTSK</sequence>
<keyword evidence="9" id="KW-0067">ATP-binding</keyword>
<protein>
    <submittedName>
        <fullName evidence="18">Polysaccharide biosynthesis tyrosine autokinase</fullName>
        <ecNumber evidence="18">2.7.10.2</ecNumber>
    </submittedName>
</protein>
<keyword evidence="11 14" id="KW-0472">Membrane</keyword>
<evidence type="ECO:0000256" key="6">
    <source>
        <dbReference type="ARBA" id="ARBA00022692"/>
    </source>
</evidence>
<keyword evidence="3" id="KW-1003">Cell membrane</keyword>
<comment type="similarity">
    <text evidence="2">Belongs to the etk/wzc family.</text>
</comment>
<keyword evidence="7" id="KW-0547">Nucleotide-binding</keyword>
<evidence type="ECO:0000313" key="19">
    <source>
        <dbReference type="Proteomes" id="UP000664554"/>
    </source>
</evidence>
<name>A0ABS3NP89_9GAMM</name>
<evidence type="ECO:0000256" key="10">
    <source>
        <dbReference type="ARBA" id="ARBA00022989"/>
    </source>
</evidence>
<comment type="catalytic activity">
    <reaction evidence="13">
        <text>L-tyrosyl-[protein] + ATP = O-phospho-L-tyrosyl-[protein] + ADP + H(+)</text>
        <dbReference type="Rhea" id="RHEA:10596"/>
        <dbReference type="Rhea" id="RHEA-COMP:10136"/>
        <dbReference type="Rhea" id="RHEA-COMP:20101"/>
        <dbReference type="ChEBI" id="CHEBI:15378"/>
        <dbReference type="ChEBI" id="CHEBI:30616"/>
        <dbReference type="ChEBI" id="CHEBI:46858"/>
        <dbReference type="ChEBI" id="CHEBI:61978"/>
        <dbReference type="ChEBI" id="CHEBI:456216"/>
    </reaction>
</comment>
<dbReference type="GO" id="GO:0004715">
    <property type="term" value="F:non-membrane spanning protein tyrosine kinase activity"/>
    <property type="evidence" value="ECO:0007669"/>
    <property type="project" value="UniProtKB-EC"/>
</dbReference>
<evidence type="ECO:0000256" key="1">
    <source>
        <dbReference type="ARBA" id="ARBA00004429"/>
    </source>
</evidence>
<keyword evidence="8" id="KW-0418">Kinase</keyword>
<dbReference type="Gene3D" id="3.40.50.300">
    <property type="entry name" value="P-loop containing nucleotide triphosphate hydrolases"/>
    <property type="match status" value="1"/>
</dbReference>
<dbReference type="Pfam" id="PF13807">
    <property type="entry name" value="GNVR"/>
    <property type="match status" value="1"/>
</dbReference>
<dbReference type="NCBIfam" id="TIGR01007">
    <property type="entry name" value="eps_fam"/>
    <property type="match status" value="1"/>
</dbReference>
<keyword evidence="4" id="KW-0997">Cell inner membrane</keyword>
<keyword evidence="12" id="KW-0829">Tyrosine-protein kinase</keyword>
<dbReference type="InterPro" id="IPR025669">
    <property type="entry name" value="AAA_dom"/>
</dbReference>
<keyword evidence="6 14" id="KW-0812">Transmembrane</keyword>
<evidence type="ECO:0000256" key="2">
    <source>
        <dbReference type="ARBA" id="ARBA00008883"/>
    </source>
</evidence>
<evidence type="ECO:0000256" key="9">
    <source>
        <dbReference type="ARBA" id="ARBA00022840"/>
    </source>
</evidence>